<evidence type="ECO:0000313" key="3">
    <source>
        <dbReference type="Proteomes" id="UP000324222"/>
    </source>
</evidence>
<comment type="caution">
    <text evidence="2">The sequence shown here is derived from an EMBL/GenBank/DDBJ whole genome shotgun (WGS) entry which is preliminary data.</text>
</comment>
<protein>
    <submittedName>
        <fullName evidence="2">Uncharacterized protein</fullName>
    </submittedName>
</protein>
<accession>A0A5B7KH65</accession>
<dbReference type="EMBL" id="VSRR010138561">
    <property type="protein sequence ID" value="MPD03915.1"/>
    <property type="molecule type" value="Genomic_DNA"/>
</dbReference>
<gene>
    <name evidence="2" type="ORF">E2C01_099573</name>
</gene>
<feature type="region of interest" description="Disordered" evidence="1">
    <location>
        <begin position="1"/>
        <end position="36"/>
    </location>
</feature>
<evidence type="ECO:0000313" key="2">
    <source>
        <dbReference type="EMBL" id="MPD03915.1"/>
    </source>
</evidence>
<dbReference type="AlphaFoldDB" id="A0A5B7KH65"/>
<keyword evidence="3" id="KW-1185">Reference proteome</keyword>
<feature type="compositionally biased region" description="Polar residues" evidence="1">
    <location>
        <begin position="1"/>
        <end position="17"/>
    </location>
</feature>
<evidence type="ECO:0000256" key="1">
    <source>
        <dbReference type="SAM" id="MobiDB-lite"/>
    </source>
</evidence>
<organism evidence="2 3">
    <name type="scientific">Portunus trituberculatus</name>
    <name type="common">Swimming crab</name>
    <name type="synonym">Neptunus trituberculatus</name>
    <dbReference type="NCBI Taxonomy" id="210409"/>
    <lineage>
        <taxon>Eukaryota</taxon>
        <taxon>Metazoa</taxon>
        <taxon>Ecdysozoa</taxon>
        <taxon>Arthropoda</taxon>
        <taxon>Crustacea</taxon>
        <taxon>Multicrustacea</taxon>
        <taxon>Malacostraca</taxon>
        <taxon>Eumalacostraca</taxon>
        <taxon>Eucarida</taxon>
        <taxon>Decapoda</taxon>
        <taxon>Pleocyemata</taxon>
        <taxon>Brachyura</taxon>
        <taxon>Eubrachyura</taxon>
        <taxon>Portunoidea</taxon>
        <taxon>Portunidae</taxon>
        <taxon>Portuninae</taxon>
        <taxon>Portunus</taxon>
    </lineage>
</organism>
<sequence>MSQYRRAQKQVAESSPSVYPHTNPLHLSESCPTVTPREDVSVKVTGRGANSARILNLYQLNTSRKHL</sequence>
<reference evidence="2 3" key="1">
    <citation type="submission" date="2019-05" db="EMBL/GenBank/DDBJ databases">
        <title>Another draft genome of Portunus trituberculatus and its Hox gene families provides insights of decapod evolution.</title>
        <authorList>
            <person name="Jeong J.-H."/>
            <person name="Song I."/>
            <person name="Kim S."/>
            <person name="Choi T."/>
            <person name="Kim D."/>
            <person name="Ryu S."/>
            <person name="Kim W."/>
        </authorList>
    </citation>
    <scope>NUCLEOTIDE SEQUENCE [LARGE SCALE GENOMIC DNA]</scope>
    <source>
        <tissue evidence="2">Muscle</tissue>
    </source>
</reference>
<proteinExistence type="predicted"/>
<dbReference type="Proteomes" id="UP000324222">
    <property type="component" value="Unassembled WGS sequence"/>
</dbReference>
<name>A0A5B7KH65_PORTR</name>